<accession>A0A248LJD7</accession>
<dbReference type="AlphaFoldDB" id="A0A248LJD7"/>
<evidence type="ECO:0000256" key="11">
    <source>
        <dbReference type="ARBA" id="ARBA00029766"/>
    </source>
</evidence>
<evidence type="ECO:0000256" key="5">
    <source>
        <dbReference type="ARBA" id="ARBA00022679"/>
    </source>
</evidence>
<evidence type="ECO:0000259" key="13">
    <source>
        <dbReference type="PROSITE" id="PS00794"/>
    </source>
</evidence>
<dbReference type="Pfam" id="PF01288">
    <property type="entry name" value="HPPK"/>
    <property type="match status" value="1"/>
</dbReference>
<evidence type="ECO:0000256" key="1">
    <source>
        <dbReference type="ARBA" id="ARBA00005051"/>
    </source>
</evidence>
<evidence type="ECO:0000256" key="2">
    <source>
        <dbReference type="ARBA" id="ARBA00005810"/>
    </source>
</evidence>
<dbReference type="OrthoDB" id="9808041at2"/>
<proteinExistence type="inferred from homology"/>
<keyword evidence="6" id="KW-0547">Nucleotide-binding</keyword>
<dbReference type="UniPathway" id="UPA00077">
    <property type="reaction ID" value="UER00155"/>
</dbReference>
<dbReference type="InterPro" id="IPR000550">
    <property type="entry name" value="Hppk"/>
</dbReference>
<dbReference type="GO" id="GO:0016301">
    <property type="term" value="F:kinase activity"/>
    <property type="evidence" value="ECO:0007669"/>
    <property type="project" value="UniProtKB-KW"/>
</dbReference>
<dbReference type="PROSITE" id="PS00794">
    <property type="entry name" value="HPPK"/>
    <property type="match status" value="1"/>
</dbReference>
<comment type="similarity">
    <text evidence="2">Belongs to the HPPK family.</text>
</comment>
<evidence type="ECO:0000256" key="4">
    <source>
        <dbReference type="ARBA" id="ARBA00016218"/>
    </source>
</evidence>
<keyword evidence="9" id="KW-0289">Folate biosynthesis</keyword>
<evidence type="ECO:0000256" key="9">
    <source>
        <dbReference type="ARBA" id="ARBA00022909"/>
    </source>
</evidence>
<evidence type="ECO:0000256" key="3">
    <source>
        <dbReference type="ARBA" id="ARBA00013253"/>
    </source>
</evidence>
<evidence type="ECO:0000313" key="14">
    <source>
        <dbReference type="EMBL" id="ASJ24486.1"/>
    </source>
</evidence>
<sequence>MTLAAIALGANLGDAAASVRDAMQALAALPGTRWLAGSPLYRTAPVGYADQPDFVNAVALVETGLTPQELLAALQKLEEQGGRVRSFRNAPRTLDLDLLVYGEVQLDTPELTLPHPRMHERTFVLMPLADVAPDLLIPGCGRVADCLAGLPVNGIEKLAG</sequence>
<dbReference type="NCBIfam" id="TIGR01498">
    <property type="entry name" value="folK"/>
    <property type="match status" value="1"/>
</dbReference>
<dbReference type="EMBL" id="CP022115">
    <property type="protein sequence ID" value="ASJ24486.1"/>
    <property type="molecule type" value="Genomic_DNA"/>
</dbReference>
<evidence type="ECO:0000256" key="6">
    <source>
        <dbReference type="ARBA" id="ARBA00022741"/>
    </source>
</evidence>
<dbReference type="RefSeq" id="WP_088860766.1">
    <property type="nucleotide sequence ID" value="NZ_CP022115.1"/>
</dbReference>
<dbReference type="PANTHER" id="PTHR43071">
    <property type="entry name" value="2-AMINO-4-HYDROXY-6-HYDROXYMETHYLDIHYDROPTERIDINE PYROPHOSPHOKINASE"/>
    <property type="match status" value="1"/>
</dbReference>
<dbReference type="GO" id="GO:0046656">
    <property type="term" value="P:folic acid biosynthetic process"/>
    <property type="evidence" value="ECO:0007669"/>
    <property type="project" value="UniProtKB-KW"/>
</dbReference>
<organism evidence="14 15">
    <name type="scientific">Laribacter hongkongensis</name>
    <dbReference type="NCBI Taxonomy" id="168471"/>
    <lineage>
        <taxon>Bacteria</taxon>
        <taxon>Pseudomonadati</taxon>
        <taxon>Pseudomonadota</taxon>
        <taxon>Betaproteobacteria</taxon>
        <taxon>Neisseriales</taxon>
        <taxon>Aquaspirillaceae</taxon>
        <taxon>Laribacter</taxon>
    </lineage>
</organism>
<comment type="function">
    <text evidence="10">Catalyzes the transfer of pyrophosphate from adenosine triphosphate (ATP) to 6-hydroxymethyl-7,8-dihydropterin, an enzymatic step in folate biosynthesis pathway.</text>
</comment>
<feature type="domain" description="7,8-dihydro-6-hydroxymethylpterin-pyrophosphokinase" evidence="13">
    <location>
        <begin position="88"/>
        <end position="99"/>
    </location>
</feature>
<dbReference type="Proteomes" id="UP000197424">
    <property type="component" value="Chromosome"/>
</dbReference>
<reference evidence="15" key="1">
    <citation type="submission" date="2017-06" db="EMBL/GenBank/DDBJ databases">
        <title>Whole genome sequence of Laribacter hongkongensis LHGZ1.</title>
        <authorList>
            <person name="Chen D."/>
            <person name="Wu H."/>
            <person name="Chen J."/>
        </authorList>
    </citation>
    <scope>NUCLEOTIDE SEQUENCE [LARGE SCALE GENOMIC DNA]</scope>
    <source>
        <strain evidence="15">LHGZ1</strain>
    </source>
</reference>
<keyword evidence="5" id="KW-0808">Transferase</keyword>
<evidence type="ECO:0000256" key="7">
    <source>
        <dbReference type="ARBA" id="ARBA00022777"/>
    </source>
</evidence>
<dbReference type="GO" id="GO:0046654">
    <property type="term" value="P:tetrahydrofolate biosynthetic process"/>
    <property type="evidence" value="ECO:0007669"/>
    <property type="project" value="UniProtKB-UniPathway"/>
</dbReference>
<protein>
    <recommendedName>
        <fullName evidence="4">2-amino-4-hydroxy-6-hydroxymethyldihydropteridine pyrophosphokinase</fullName>
        <ecNumber evidence="3">2.7.6.3</ecNumber>
    </recommendedName>
    <alternativeName>
        <fullName evidence="11">6-hydroxymethyl-7,8-dihydropterin pyrophosphokinase</fullName>
    </alternativeName>
    <alternativeName>
        <fullName evidence="12">7,8-dihydro-6-hydroxymethylpterin-pyrophosphokinase</fullName>
    </alternativeName>
</protein>
<dbReference type="PANTHER" id="PTHR43071:SF1">
    <property type="entry name" value="2-AMINO-4-HYDROXY-6-HYDROXYMETHYLDIHYDROPTERIDINE PYROPHOSPHOKINASE"/>
    <property type="match status" value="1"/>
</dbReference>
<dbReference type="SUPFAM" id="SSF55083">
    <property type="entry name" value="6-hydroxymethyl-7,8-dihydropterin pyrophosphokinase, HPPK"/>
    <property type="match status" value="1"/>
</dbReference>
<dbReference type="GO" id="GO:0005524">
    <property type="term" value="F:ATP binding"/>
    <property type="evidence" value="ECO:0007669"/>
    <property type="project" value="UniProtKB-KW"/>
</dbReference>
<keyword evidence="8" id="KW-0067">ATP-binding</keyword>
<keyword evidence="7 14" id="KW-0418">Kinase</keyword>
<dbReference type="InterPro" id="IPR035907">
    <property type="entry name" value="Hppk_sf"/>
</dbReference>
<evidence type="ECO:0000256" key="8">
    <source>
        <dbReference type="ARBA" id="ARBA00022840"/>
    </source>
</evidence>
<gene>
    <name evidence="14" type="ORF">LHGZ1_1655</name>
</gene>
<evidence type="ECO:0000313" key="15">
    <source>
        <dbReference type="Proteomes" id="UP000197424"/>
    </source>
</evidence>
<name>A0A248LJD7_9NEIS</name>
<dbReference type="CDD" id="cd00483">
    <property type="entry name" value="HPPK"/>
    <property type="match status" value="1"/>
</dbReference>
<comment type="pathway">
    <text evidence="1">Cofactor biosynthesis; tetrahydrofolate biosynthesis; 2-amino-4-hydroxy-6-hydroxymethyl-7,8-dihydropteridine diphosphate from 7,8-dihydroneopterin triphosphate: step 4/4.</text>
</comment>
<evidence type="ECO:0000256" key="10">
    <source>
        <dbReference type="ARBA" id="ARBA00029409"/>
    </source>
</evidence>
<dbReference type="Gene3D" id="3.30.70.560">
    <property type="entry name" value="7,8-Dihydro-6-hydroxymethylpterin-pyrophosphokinase HPPK"/>
    <property type="match status" value="1"/>
</dbReference>
<dbReference type="EC" id="2.7.6.3" evidence="3"/>
<dbReference type="GO" id="GO:0003848">
    <property type="term" value="F:2-amino-4-hydroxy-6-hydroxymethyldihydropteridine diphosphokinase activity"/>
    <property type="evidence" value="ECO:0007669"/>
    <property type="project" value="UniProtKB-EC"/>
</dbReference>
<evidence type="ECO:0000256" key="12">
    <source>
        <dbReference type="ARBA" id="ARBA00033413"/>
    </source>
</evidence>